<evidence type="ECO:0000313" key="2">
    <source>
        <dbReference type="EMBL" id="CAB5229229.1"/>
    </source>
</evidence>
<proteinExistence type="predicted"/>
<feature type="region of interest" description="Disordered" evidence="1">
    <location>
        <begin position="1074"/>
        <end position="1103"/>
    </location>
</feature>
<gene>
    <name evidence="2" type="ORF">UFOVP1551_15</name>
</gene>
<protein>
    <submittedName>
        <fullName evidence="2">Uncharacterized protein</fullName>
    </submittedName>
</protein>
<evidence type="ECO:0000256" key="1">
    <source>
        <dbReference type="SAM" id="MobiDB-lite"/>
    </source>
</evidence>
<feature type="compositionally biased region" description="Low complexity" evidence="1">
    <location>
        <begin position="1085"/>
        <end position="1100"/>
    </location>
</feature>
<organism evidence="2">
    <name type="scientific">uncultured Caudovirales phage</name>
    <dbReference type="NCBI Taxonomy" id="2100421"/>
    <lineage>
        <taxon>Viruses</taxon>
        <taxon>Duplodnaviria</taxon>
        <taxon>Heunggongvirae</taxon>
        <taxon>Uroviricota</taxon>
        <taxon>Caudoviricetes</taxon>
        <taxon>Peduoviridae</taxon>
        <taxon>Maltschvirus</taxon>
        <taxon>Maltschvirus maltsch</taxon>
    </lineage>
</organism>
<accession>A0A6J7XIP0</accession>
<name>A0A6J7XIP0_9CAUD</name>
<dbReference type="EMBL" id="LR798401">
    <property type="protein sequence ID" value="CAB5229229.1"/>
    <property type="molecule type" value="Genomic_DNA"/>
</dbReference>
<reference evidence="2" key="1">
    <citation type="submission" date="2020-05" db="EMBL/GenBank/DDBJ databases">
        <authorList>
            <person name="Chiriac C."/>
            <person name="Salcher M."/>
            <person name="Ghai R."/>
            <person name="Kavagutti S V."/>
        </authorList>
    </citation>
    <scope>NUCLEOTIDE SEQUENCE</scope>
</reference>
<sequence>MTTELFITTPRLGTIAVDGTVNITGTGTYFTADDVGKSIIIRTTAGDKRSVVATYVSATSITVATAIDTTQSGCYFYIDYQTADLYEDFPYSLNYAIADIRNPESRNSSFSKTIKLPGSKANNIIFDNIFEIDLEGSFNPNIRAFIIVYSNYIPVFNGNLQLLRINREQDKIEYEVSIFGKIGDLFQKIADKLLTDLDLSDLDQTGTAAQITGSWAGGADLFYPLLANGRQIFSTATPQYISDQIAPAIKVSRIFEDILSSVGYSCADTATLYAETGMDKLYIPCLKEWRRKCYYAGQIKIDYGAGLDQIFLTLSVDRIRQGITEVIESVFYQKTGGAITTITSFQNHELELDYGDVVYVTIDNVISNGFTVKSGVDTFFTIQTLDNEYNYNSPISFQAGVTTDYTIPTSAFASALITFDNVTTGGNYDLYNFWDETTYKGTAPVKHTQGFLPDNYKQRDFLLALIKMFNLYLEPVFDNETQINILPRDTYYSQGSIVDWTEKLDVGQNIELVPMGELDWKEYLFSWKPDEDFFNKDYKNKTFETYGQRTVIVENDFIATKKKVECEIAPLPLSGSGYHDLVLPICIKDGITTAPNTYTGIMRIIYFDGEMVTTGATNTVYLDGVSHGTYPFCGHLVGTPQLPTFDYNWAAPRYLYYTMTDPTLYPYTENLYTSFWQNFIEEISDKYSKLYIAYFNLTSEDIRTLDFRNSFFINGSYFRLNRVIDYSPIGNTLTKCELIRIRDAVYIGESSIVNHGQTEVSNTGGVHEPYISTSMEAGQIVVADSLGNGKAQTMGGDATIDNAARVSVVAIQGRSVQDAAPSDGDTLVWVAANSRYEPQAGGGGTGDVVGPASAVDNNIATFDGTTGKLIQDGGTTIADINTNAVDRITVKLAESITKGQAVYISSANGTNIIVSKASNLTEATSSKTLGLLETSGATNAIVNVVTSGLLDGLNTSTATIGDPVWLGTSGNLIYGLASKPFAPAHLVYIGVVSRVSATVGEILVKVQNGFELKEIHDVSAQTPTDKDVLQYESATTLWKNKALTTASVAASTDKNYVSDAKLIVVNNTSGTNTGDQDLSSLAPKASPTFTGTPAAPTPSANDNSTKVATTAYVENAFAVVAVSENVIRTYQALGSNIIAEACGFPYGKITTSATALTDGQITFIALDYFQTARTVTGVLWYQSVLGNYTADNNNKIGLFSYSGGTLTLVASCANDGTLWKTFASNTVGSKAFSSPYSAAAGQYFVGYIYNQNTQITQPQLAGKANLLSTVVQTFNFTNSAKLVGFVSGQTDFPATQAMSGVTALINDIWIGVY</sequence>